<dbReference type="Proteomes" id="UP000008022">
    <property type="component" value="Unassembled WGS sequence"/>
</dbReference>
<feature type="compositionally biased region" description="Basic and acidic residues" evidence="1">
    <location>
        <begin position="79"/>
        <end position="99"/>
    </location>
</feature>
<reference evidence="2" key="2">
    <citation type="submission" date="2015-06" db="UniProtKB">
        <authorList>
            <consortium name="EnsemblPlants"/>
        </authorList>
    </citation>
    <scope>IDENTIFICATION</scope>
</reference>
<sequence length="202" mass="21298">MAVAMACGGSGGAAPASGIRRAAANPRTDLAAAVVPTRIRRSAALSPAGSRSPPLPLPSQAEPAPVLPCADPSPCSRPAHADPRTPHARTRAHEDERQTNARTTPPASRFQNADVGPVVEASEISAPGGDSLYDYIEPIMRRKMLVKILLTQNADVGPVVEASEISAPGGDGLYDYIEPEDHEEEDACENPVDLLKWDNYGF</sequence>
<dbReference type="Gramene" id="ORUFI10G07550.2">
    <property type="protein sequence ID" value="ORUFI10G07550.2"/>
    <property type="gene ID" value="ORUFI10G07550"/>
</dbReference>
<name>A0A0E0QY17_ORYRU</name>
<feature type="compositionally biased region" description="Polar residues" evidence="1">
    <location>
        <begin position="100"/>
        <end position="111"/>
    </location>
</feature>
<reference evidence="3" key="1">
    <citation type="submission" date="2013-06" db="EMBL/GenBank/DDBJ databases">
        <authorList>
            <person name="Zhao Q."/>
        </authorList>
    </citation>
    <scope>NUCLEOTIDE SEQUENCE</scope>
    <source>
        <strain evidence="3">cv. W1943</strain>
    </source>
</reference>
<evidence type="ECO:0000313" key="3">
    <source>
        <dbReference type="Proteomes" id="UP000008022"/>
    </source>
</evidence>
<feature type="region of interest" description="Disordered" evidence="1">
    <location>
        <begin position="43"/>
        <end position="111"/>
    </location>
</feature>
<dbReference type="EnsemblPlants" id="ORUFI10G07550.2">
    <property type="protein sequence ID" value="ORUFI10G07550.2"/>
    <property type="gene ID" value="ORUFI10G07550"/>
</dbReference>
<dbReference type="AlphaFoldDB" id="A0A0E0QY17"/>
<evidence type="ECO:0000313" key="2">
    <source>
        <dbReference type="EnsemblPlants" id="ORUFI10G07550.2"/>
    </source>
</evidence>
<organism evidence="2 3">
    <name type="scientific">Oryza rufipogon</name>
    <name type="common">Brownbeard rice</name>
    <name type="synonym">Asian wild rice</name>
    <dbReference type="NCBI Taxonomy" id="4529"/>
    <lineage>
        <taxon>Eukaryota</taxon>
        <taxon>Viridiplantae</taxon>
        <taxon>Streptophyta</taxon>
        <taxon>Embryophyta</taxon>
        <taxon>Tracheophyta</taxon>
        <taxon>Spermatophyta</taxon>
        <taxon>Magnoliopsida</taxon>
        <taxon>Liliopsida</taxon>
        <taxon>Poales</taxon>
        <taxon>Poaceae</taxon>
        <taxon>BOP clade</taxon>
        <taxon>Oryzoideae</taxon>
        <taxon>Oryzeae</taxon>
        <taxon>Oryzinae</taxon>
        <taxon>Oryza</taxon>
    </lineage>
</organism>
<evidence type="ECO:0000256" key="1">
    <source>
        <dbReference type="SAM" id="MobiDB-lite"/>
    </source>
</evidence>
<proteinExistence type="predicted"/>
<protein>
    <submittedName>
        <fullName evidence="2">Uncharacterized protein</fullName>
    </submittedName>
</protein>
<keyword evidence="3" id="KW-1185">Reference proteome</keyword>
<accession>A0A0E0QY17</accession>